<dbReference type="InterPro" id="IPR034457">
    <property type="entry name" value="Organic_radical-activating"/>
</dbReference>
<organism evidence="8 9">
    <name type="scientific">Candidatus Ethanoperedens thermophilum</name>
    <dbReference type="NCBI Taxonomy" id="2766897"/>
    <lineage>
        <taxon>Archaea</taxon>
        <taxon>Methanobacteriati</taxon>
        <taxon>Methanobacteriota</taxon>
        <taxon>Stenosarchaea group</taxon>
        <taxon>Methanomicrobia</taxon>
        <taxon>Methanosarcinales</taxon>
        <taxon>Methanosarcinales incertae sedis</taxon>
        <taxon>GOM Arc I cluster</taxon>
        <taxon>Candidatus Ethanoperedens</taxon>
    </lineage>
</organism>
<dbReference type="GO" id="GO:0003824">
    <property type="term" value="F:catalytic activity"/>
    <property type="evidence" value="ECO:0007669"/>
    <property type="project" value="InterPro"/>
</dbReference>
<evidence type="ECO:0000313" key="9">
    <source>
        <dbReference type="Proteomes" id="UP000606580"/>
    </source>
</evidence>
<dbReference type="EMBL" id="WNEG01000027">
    <property type="protein sequence ID" value="NMG82812.1"/>
    <property type="molecule type" value="Genomic_DNA"/>
</dbReference>
<dbReference type="Proteomes" id="UP000606580">
    <property type="component" value="Unassembled WGS sequence"/>
</dbReference>
<dbReference type="SUPFAM" id="SSF102114">
    <property type="entry name" value="Radical SAM enzymes"/>
    <property type="match status" value="1"/>
</dbReference>
<protein>
    <submittedName>
        <fullName evidence="8">Radical SAM protein</fullName>
    </submittedName>
</protein>
<dbReference type="PROSITE" id="PS51918">
    <property type="entry name" value="RADICAL_SAM"/>
    <property type="match status" value="1"/>
</dbReference>
<dbReference type="SFLD" id="SFLDG01067">
    <property type="entry name" value="SPASM/twitch_domain_containing"/>
    <property type="match status" value="1"/>
</dbReference>
<dbReference type="Pfam" id="PF04055">
    <property type="entry name" value="Radical_SAM"/>
    <property type="match status" value="1"/>
</dbReference>
<keyword evidence="6" id="KW-0411">Iron-sulfur</keyword>
<dbReference type="AlphaFoldDB" id="A0A848D9K6"/>
<evidence type="ECO:0000256" key="6">
    <source>
        <dbReference type="ARBA" id="ARBA00023014"/>
    </source>
</evidence>
<sequence length="240" mass="26636">MLSDSILNDLCGLLGIVNVCYLALSEFQCTVQLAGCNFSCRGCFSPARVEVGRDVSVESIVERIPVGRRVVIAGGEPTLQVDELLELLFLLRGRRVILSTNGYFLSDRVVGGLSGSKVHVDLKAYTDSIHREYTGWSNLPVLEAIERLHRYSVDFEVETVLIPGVVDSPEIERVAEFLSSISRNISLRIIRYVPVNGFSRRPTEKELEKAVALAQKHLACVTTSAEVKSHPVRSVKIFFE</sequence>
<name>A0A848D9K6_9EURY</name>
<dbReference type="InterPro" id="IPR058240">
    <property type="entry name" value="rSAM_sf"/>
</dbReference>
<gene>
    <name evidence="8" type="ORF">GIS02_01235</name>
</gene>
<proteinExistence type="predicted"/>
<dbReference type="GO" id="GO:0051539">
    <property type="term" value="F:4 iron, 4 sulfur cluster binding"/>
    <property type="evidence" value="ECO:0007669"/>
    <property type="project" value="UniProtKB-KW"/>
</dbReference>
<keyword evidence="3" id="KW-0949">S-adenosyl-L-methionine</keyword>
<dbReference type="CDD" id="cd01335">
    <property type="entry name" value="Radical_SAM"/>
    <property type="match status" value="1"/>
</dbReference>
<dbReference type="PANTHER" id="PTHR30352:SF13">
    <property type="entry name" value="GLYCYL-RADICAL ENZYME ACTIVATING ENZYME YJJW-RELATED"/>
    <property type="match status" value="1"/>
</dbReference>
<comment type="cofactor">
    <cofactor evidence="1">
        <name>[4Fe-4S] cluster</name>
        <dbReference type="ChEBI" id="CHEBI:49883"/>
    </cofactor>
</comment>
<accession>A0A848D9K6</accession>
<dbReference type="PANTHER" id="PTHR30352">
    <property type="entry name" value="PYRUVATE FORMATE-LYASE-ACTIVATING ENZYME"/>
    <property type="match status" value="1"/>
</dbReference>
<feature type="domain" description="Radical SAM core" evidence="7">
    <location>
        <begin position="14"/>
        <end position="233"/>
    </location>
</feature>
<dbReference type="InterPro" id="IPR013785">
    <property type="entry name" value="Aldolase_TIM"/>
</dbReference>
<evidence type="ECO:0000256" key="4">
    <source>
        <dbReference type="ARBA" id="ARBA00022723"/>
    </source>
</evidence>
<keyword evidence="5" id="KW-0408">Iron</keyword>
<keyword evidence="2" id="KW-0004">4Fe-4S</keyword>
<evidence type="ECO:0000259" key="7">
    <source>
        <dbReference type="PROSITE" id="PS51918"/>
    </source>
</evidence>
<dbReference type="InterPro" id="IPR007197">
    <property type="entry name" value="rSAM"/>
</dbReference>
<comment type="caution">
    <text evidence="8">The sequence shown here is derived from an EMBL/GenBank/DDBJ whole genome shotgun (WGS) entry which is preliminary data.</text>
</comment>
<keyword evidence="4" id="KW-0479">Metal-binding</keyword>
<dbReference type="GO" id="GO:0046872">
    <property type="term" value="F:metal ion binding"/>
    <property type="evidence" value="ECO:0007669"/>
    <property type="project" value="UniProtKB-KW"/>
</dbReference>
<evidence type="ECO:0000256" key="2">
    <source>
        <dbReference type="ARBA" id="ARBA00022485"/>
    </source>
</evidence>
<reference evidence="8" key="1">
    <citation type="journal article" date="2020" name="MBio">
        <title>'Candidatus Ethanoperedens,' a Thermophilic Genus of Archaea Mediating the Anaerobic Oxidation of Ethane.</title>
        <authorList>
            <person name="Hahn C.J."/>
            <person name="Laso-Perez R."/>
            <person name="Vulcano F."/>
            <person name="Vaziourakis K.M."/>
            <person name="Stokke R."/>
            <person name="Steen I.H."/>
            <person name="Teske A."/>
            <person name="Boetius A."/>
            <person name="Liebeke M."/>
            <person name="Amann R."/>
            <person name="Knittel K."/>
            <person name="Wegener G."/>
        </authorList>
    </citation>
    <scope>NUCLEOTIDE SEQUENCE</scope>
    <source>
        <strain evidence="8">GoM-Arc1-LC-WB58</strain>
    </source>
</reference>
<evidence type="ECO:0000256" key="5">
    <source>
        <dbReference type="ARBA" id="ARBA00023004"/>
    </source>
</evidence>
<evidence type="ECO:0000256" key="1">
    <source>
        <dbReference type="ARBA" id="ARBA00001966"/>
    </source>
</evidence>
<dbReference type="Gene3D" id="3.20.20.70">
    <property type="entry name" value="Aldolase class I"/>
    <property type="match status" value="1"/>
</dbReference>
<evidence type="ECO:0000313" key="8">
    <source>
        <dbReference type="EMBL" id="NMG82812.1"/>
    </source>
</evidence>
<evidence type="ECO:0000256" key="3">
    <source>
        <dbReference type="ARBA" id="ARBA00022691"/>
    </source>
</evidence>
<dbReference type="SFLD" id="SFLDS00029">
    <property type="entry name" value="Radical_SAM"/>
    <property type="match status" value="1"/>
</dbReference>